<dbReference type="GO" id="GO:0005684">
    <property type="term" value="C:U2-type spliceosomal complex"/>
    <property type="evidence" value="ECO:0007669"/>
    <property type="project" value="TreeGrafter"/>
</dbReference>
<feature type="compositionally biased region" description="Basic and acidic residues" evidence="1">
    <location>
        <begin position="152"/>
        <end position="168"/>
    </location>
</feature>
<comment type="caution">
    <text evidence="2">The sequence shown here is derived from an EMBL/GenBank/DDBJ whole genome shotgun (WGS) entry which is preliminary data.</text>
</comment>
<dbReference type="GO" id="GO:0071014">
    <property type="term" value="C:post-mRNA release spliceosomal complex"/>
    <property type="evidence" value="ECO:0007669"/>
    <property type="project" value="TreeGrafter"/>
</dbReference>
<evidence type="ECO:0000313" key="3">
    <source>
        <dbReference type="Proteomes" id="UP001182556"/>
    </source>
</evidence>
<reference evidence="2" key="1">
    <citation type="submission" date="2023-02" db="EMBL/GenBank/DDBJ databases">
        <title>Identification and recombinant expression of a fungal hydrolase from Papiliotrema laurentii that hydrolyzes apple cutin and clears colloidal polyester polyurethane.</title>
        <authorList>
            <consortium name="DOE Joint Genome Institute"/>
            <person name="Roman V.A."/>
            <person name="Bojanowski C."/>
            <person name="Crable B.R."/>
            <person name="Wagner D.N."/>
            <person name="Hung C.S."/>
            <person name="Nadeau L.J."/>
            <person name="Schratz L."/>
            <person name="Haridas S."/>
            <person name="Pangilinan J."/>
            <person name="Lipzen A."/>
            <person name="Na H."/>
            <person name="Yan M."/>
            <person name="Ng V."/>
            <person name="Grigoriev I.V."/>
            <person name="Spatafora J.W."/>
            <person name="Barlow D."/>
            <person name="Biffinger J."/>
            <person name="Kelley-Loughnane N."/>
            <person name="Varaljay V.A."/>
            <person name="Crookes-Goodson W.J."/>
        </authorList>
    </citation>
    <scope>NUCLEOTIDE SEQUENCE</scope>
    <source>
        <strain evidence="2">5307AH</strain>
    </source>
</reference>
<feature type="region of interest" description="Disordered" evidence="1">
    <location>
        <begin position="22"/>
        <end position="65"/>
    </location>
</feature>
<name>A0AAD9FQH0_PAPLA</name>
<dbReference type="Pfam" id="PF08315">
    <property type="entry name" value="cwf18"/>
    <property type="match status" value="1"/>
</dbReference>
<feature type="region of interest" description="Disordered" evidence="1">
    <location>
        <begin position="132"/>
        <end position="168"/>
    </location>
</feature>
<keyword evidence="3" id="KW-1185">Reference proteome</keyword>
<sequence length="168" mass="19101">MVETNLAATTAARKERLIALRKRKQAAEQGNGVDGPSHFAFKQRNFDPETRQLRNRERGEGGEDTVEAAVEGLAESILKEDEEKRKEELDLFNIQPKRANWDLKRDMTNRMAKLDRKTNEAIATIFRQRLQSMKKGKDPAGEVDLIAGIHAAEQERDDPRDAQSSDEE</sequence>
<protein>
    <submittedName>
        <fullName evidence="2">Cwf18 pre-mRNA splicing factor-domain-containing protein</fullName>
    </submittedName>
</protein>
<dbReference type="AlphaFoldDB" id="A0AAD9FQH0"/>
<dbReference type="Proteomes" id="UP001182556">
    <property type="component" value="Unassembled WGS sequence"/>
</dbReference>
<dbReference type="PANTHER" id="PTHR31551:SF1">
    <property type="entry name" value="COILED-COIL DOMAIN-CONTAINING PROTEIN 12"/>
    <property type="match status" value="1"/>
</dbReference>
<dbReference type="PANTHER" id="PTHR31551">
    <property type="entry name" value="PRE-MRNA-SPLICING FACTOR CWF18"/>
    <property type="match status" value="1"/>
</dbReference>
<feature type="compositionally biased region" description="Basic and acidic residues" evidence="1">
    <location>
        <begin position="44"/>
        <end position="61"/>
    </location>
</feature>
<evidence type="ECO:0000256" key="1">
    <source>
        <dbReference type="SAM" id="MobiDB-lite"/>
    </source>
</evidence>
<organism evidence="2 3">
    <name type="scientific">Papiliotrema laurentii</name>
    <name type="common">Cryptococcus laurentii</name>
    <dbReference type="NCBI Taxonomy" id="5418"/>
    <lineage>
        <taxon>Eukaryota</taxon>
        <taxon>Fungi</taxon>
        <taxon>Dikarya</taxon>
        <taxon>Basidiomycota</taxon>
        <taxon>Agaricomycotina</taxon>
        <taxon>Tremellomycetes</taxon>
        <taxon>Tremellales</taxon>
        <taxon>Rhynchogastremaceae</taxon>
        <taxon>Papiliotrema</taxon>
    </lineage>
</organism>
<evidence type="ECO:0000313" key="2">
    <source>
        <dbReference type="EMBL" id="KAK1922992.1"/>
    </source>
</evidence>
<gene>
    <name evidence="2" type="ORF">DB88DRAFT_327572</name>
</gene>
<accession>A0AAD9FQH0</accession>
<dbReference type="InterPro" id="IPR013169">
    <property type="entry name" value="mRNA_splic_Cwf18-like"/>
</dbReference>
<proteinExistence type="predicted"/>
<dbReference type="EMBL" id="JAODAN010000007">
    <property type="protein sequence ID" value="KAK1922992.1"/>
    <property type="molecule type" value="Genomic_DNA"/>
</dbReference>